<evidence type="ECO:0000313" key="4">
    <source>
        <dbReference type="EMBL" id="VDC33309.1"/>
    </source>
</evidence>
<dbReference type="Proteomes" id="UP000277498">
    <property type="component" value="Unassembled WGS sequence"/>
</dbReference>
<dbReference type="InterPro" id="IPR027787">
    <property type="entry name" value="Alpha/beta-hydrolase_catalytic"/>
</dbReference>
<accession>A0A3P5XNP3</accession>
<dbReference type="OrthoDB" id="4397445at2"/>
<reference evidence="4 5" key="1">
    <citation type="submission" date="2018-11" db="EMBL/GenBank/DDBJ databases">
        <authorList>
            <person name="Criscuolo A."/>
        </authorList>
    </citation>
    <scope>NUCLEOTIDE SEQUENCE [LARGE SCALE GENOMIC DNA]</scope>
    <source>
        <strain evidence="4">ACIP111625</strain>
    </source>
</reference>
<feature type="domain" description="Alpha/beta-hydrolase N-terminal" evidence="3">
    <location>
        <begin position="32"/>
        <end position="237"/>
    </location>
</feature>
<dbReference type="AlphaFoldDB" id="A0A3P5XNP3"/>
<dbReference type="EMBL" id="UXAW01000113">
    <property type="protein sequence ID" value="VDC33309.1"/>
    <property type="molecule type" value="Genomic_DNA"/>
</dbReference>
<feature type="domain" description="Alpha/beta-hydrolase catalytic" evidence="2">
    <location>
        <begin position="257"/>
        <end position="538"/>
    </location>
</feature>
<name>A0A3P5XNP3_9RHOB</name>
<evidence type="ECO:0000259" key="2">
    <source>
        <dbReference type="Pfam" id="PF10081"/>
    </source>
</evidence>
<keyword evidence="5" id="KW-1185">Reference proteome</keyword>
<dbReference type="RefSeq" id="WP_160144666.1">
    <property type="nucleotide sequence ID" value="NZ_UXAW01000113.1"/>
</dbReference>
<feature type="transmembrane region" description="Helical" evidence="1">
    <location>
        <begin position="163"/>
        <end position="180"/>
    </location>
</feature>
<protein>
    <recommendedName>
        <fullName evidence="6">Alpha/beta-hydrolase family protein</fullName>
    </recommendedName>
</protein>
<dbReference type="InterPro" id="IPR027788">
    <property type="entry name" value="Alpha/beta-hydrolase_N_dom"/>
</dbReference>
<organism evidence="4 5">
    <name type="scientific">Pseudogemmobacter humi</name>
    <dbReference type="NCBI Taxonomy" id="2483812"/>
    <lineage>
        <taxon>Bacteria</taxon>
        <taxon>Pseudomonadati</taxon>
        <taxon>Pseudomonadota</taxon>
        <taxon>Alphaproteobacteria</taxon>
        <taxon>Rhodobacterales</taxon>
        <taxon>Paracoccaceae</taxon>
        <taxon>Pseudogemmobacter</taxon>
    </lineage>
</organism>
<gene>
    <name evidence="4" type="ORF">XINFAN_03756</name>
</gene>
<dbReference type="Pfam" id="PF10081">
    <property type="entry name" value="Abhydrolase_9"/>
    <property type="match status" value="1"/>
</dbReference>
<sequence>MFRWRASQDHRLTGRPSAAGLALGALFFAASLTPSLIPRAGLVQGVLGGLCFATGYLIGWALVALWHWVFEPAPASPGRLRRYMLLALIVALPALLWSLLSVTGWQNDIHAVMGIPPVESARPLTILGVASVLAALLVLAGRLFRRLWRVIAAQLEAFVPRRLARLIGIVAALSLFWAVGNDMVLGRVLATLDETYAALDALIPPEQAPPGDPLKSGSPASLASWEGLGAAGRQWVLDPPAADGIGRLSGGAAQEPLRIYVGLNNAHDAESRARLALAEALRVGAFERGTLVIATPTGTGWMDPAGMRPLDHLTGGDVAVVAVQYSYLPSWMSLFLQPEYGAETATAVFREIHGHWRSLPPETRPKLYLFGLSLGARNGELPISWPDLLSDPPQGALWVGPPFAMRGWQQLRAGRRADSPAWAPRYRDGAAIRVMTQEPQTGRDYAPWGPMRMVFLEYPSDPIAFFNTGVLWRAPDWLKSPRGPDVTPSLRWWPVITFLQLGFDMMTATSTPPGHGHVYAARDYLAAWNEVLGTEWEAGRLRALEEIFAAEGI</sequence>
<dbReference type="InterPro" id="IPR012037">
    <property type="entry name" value="Alpha/beta-hydrolase_fam"/>
</dbReference>
<keyword evidence="1" id="KW-1133">Transmembrane helix</keyword>
<dbReference type="Pfam" id="PF15420">
    <property type="entry name" value="Abhydrolase_9_N"/>
    <property type="match status" value="1"/>
</dbReference>
<dbReference type="PIRSF" id="PIRSF007542">
    <property type="entry name" value="UCP007542"/>
    <property type="match status" value="1"/>
</dbReference>
<feature type="transmembrane region" description="Helical" evidence="1">
    <location>
        <begin position="45"/>
        <end position="70"/>
    </location>
</feature>
<keyword evidence="1" id="KW-0812">Transmembrane</keyword>
<evidence type="ECO:0008006" key="6">
    <source>
        <dbReference type="Google" id="ProtNLM"/>
    </source>
</evidence>
<evidence type="ECO:0000313" key="5">
    <source>
        <dbReference type="Proteomes" id="UP000277498"/>
    </source>
</evidence>
<evidence type="ECO:0000259" key="3">
    <source>
        <dbReference type="Pfam" id="PF15420"/>
    </source>
</evidence>
<evidence type="ECO:0000256" key="1">
    <source>
        <dbReference type="SAM" id="Phobius"/>
    </source>
</evidence>
<feature type="transmembrane region" description="Helical" evidence="1">
    <location>
        <begin position="124"/>
        <end position="143"/>
    </location>
</feature>
<feature type="transmembrane region" description="Helical" evidence="1">
    <location>
        <begin position="82"/>
        <end position="104"/>
    </location>
</feature>
<proteinExistence type="predicted"/>
<keyword evidence="1" id="KW-0472">Membrane</keyword>